<organism evidence="1 2">
    <name type="scientific">Calothrix parasitica NIES-267</name>
    <dbReference type="NCBI Taxonomy" id="1973488"/>
    <lineage>
        <taxon>Bacteria</taxon>
        <taxon>Bacillati</taxon>
        <taxon>Cyanobacteriota</taxon>
        <taxon>Cyanophyceae</taxon>
        <taxon>Nostocales</taxon>
        <taxon>Calotrichaceae</taxon>
        <taxon>Calothrix</taxon>
    </lineage>
</organism>
<dbReference type="EMBL" id="AP018227">
    <property type="protein sequence ID" value="BAY81328.1"/>
    <property type="molecule type" value="Genomic_DNA"/>
</dbReference>
<proteinExistence type="predicted"/>
<protein>
    <submittedName>
        <fullName evidence="1">Uncharacterized protein</fullName>
    </submittedName>
</protein>
<accession>A0A1Z4LJQ0</accession>
<dbReference type="Proteomes" id="UP000218418">
    <property type="component" value="Chromosome"/>
</dbReference>
<name>A0A1Z4LJQ0_9CYAN</name>
<evidence type="ECO:0000313" key="1">
    <source>
        <dbReference type="EMBL" id="BAY81328.1"/>
    </source>
</evidence>
<gene>
    <name evidence="1" type="ORF">NIES267_08040</name>
</gene>
<dbReference type="OrthoDB" id="9256093at2"/>
<sequence length="76" mass="8753">MLSPSITTVVKMIESLPENAQNRVLEHLCEYIQDLEEELKWEKSFKKTESNLIAAAKRAKQEIAEGLSEPMDYDKL</sequence>
<evidence type="ECO:0000313" key="2">
    <source>
        <dbReference type="Proteomes" id="UP000218418"/>
    </source>
</evidence>
<dbReference type="AlphaFoldDB" id="A0A1Z4LJQ0"/>
<keyword evidence="2" id="KW-1185">Reference proteome</keyword>
<reference evidence="1 2" key="1">
    <citation type="submission" date="2017-06" db="EMBL/GenBank/DDBJ databases">
        <title>Genome sequencing of cyanobaciteial culture collection at National Institute for Environmental Studies (NIES).</title>
        <authorList>
            <person name="Hirose Y."/>
            <person name="Shimura Y."/>
            <person name="Fujisawa T."/>
            <person name="Nakamura Y."/>
            <person name="Kawachi M."/>
        </authorList>
    </citation>
    <scope>NUCLEOTIDE SEQUENCE [LARGE SCALE GENOMIC DNA]</scope>
    <source>
        <strain evidence="1 2">NIES-267</strain>
    </source>
</reference>